<dbReference type="BioCyc" id="SENT588858:STM14_RS00310-MONOMER"/>
<dbReference type="HOGENOM" id="CLU_184344_1_1_6"/>
<keyword evidence="2" id="KW-1185">Reference proteome</keyword>
<evidence type="ECO:0000313" key="2">
    <source>
        <dbReference type="Proteomes" id="UP000002695"/>
    </source>
</evidence>
<evidence type="ECO:0000313" key="1">
    <source>
        <dbReference type="EMBL" id="ACY86492.1"/>
    </source>
</evidence>
<sequence length="73" mass="8525">MNYSGHEKLRAEVAALANSMCDLRATLKVLEERYHWQRHGLTERLAGQSLRRINTLLDEAYNESLMLNECFKD</sequence>
<dbReference type="PATRIC" id="fig|588858.6.peg.77"/>
<name>A0A0F6AW71_SALT1</name>
<dbReference type="EMBL" id="CP001362">
    <property type="protein sequence ID" value="ACY86492.1"/>
    <property type="molecule type" value="Genomic_DNA"/>
</dbReference>
<dbReference type="AlphaFoldDB" id="A0A0F6AW71"/>
<keyword evidence="1" id="KW-0614">Plasmid</keyword>
<dbReference type="RefSeq" id="WP_001109588.1">
    <property type="nucleotide sequence ID" value="NC_016855.1"/>
</dbReference>
<reference evidence="1 2" key="1">
    <citation type="journal article" date="2010" name="J. Bacteriol.">
        <title>Short-term signatures of evolutionary change in the Salmonella enterica serovar typhimurium 14028 genome.</title>
        <authorList>
            <person name="Jarvik T."/>
            <person name="Smillie C."/>
            <person name="Groisman E.A."/>
            <person name="Ochman H."/>
        </authorList>
    </citation>
    <scope>NUCLEOTIDE SEQUENCE [LARGE SCALE GENOMIC DNA]</scope>
    <source>
        <strain evidence="2">14028s / SGSC 2262</strain>
    </source>
</reference>
<dbReference type="SMR" id="A0A0F6AW71"/>
<gene>
    <name evidence="1" type="ordered locus">STM14_5582</name>
</gene>
<geneLocation type="plasmid" evidence="1 2">
    <name>unnamed</name>
</geneLocation>
<dbReference type="Proteomes" id="UP000002695">
    <property type="component" value="Plasmid unnamed"/>
</dbReference>
<organism evidence="1 2">
    <name type="scientific">Salmonella typhimurium (strain 14028s / SGSC 2262)</name>
    <dbReference type="NCBI Taxonomy" id="588858"/>
    <lineage>
        <taxon>Bacteria</taxon>
        <taxon>Pseudomonadati</taxon>
        <taxon>Pseudomonadota</taxon>
        <taxon>Gammaproteobacteria</taxon>
        <taxon>Enterobacterales</taxon>
        <taxon>Enterobacteriaceae</taxon>
        <taxon>Salmonella</taxon>
    </lineage>
</organism>
<proteinExistence type="predicted"/>
<accession>A0A0F6AW71</accession>
<dbReference type="KEGG" id="seo:STM14_5582"/>
<protein>
    <submittedName>
        <fullName evidence="1">Cytoplasmic protein</fullName>
    </submittedName>
</protein>